<comment type="caution">
    <text evidence="2">The sequence shown here is derived from an EMBL/GenBank/DDBJ whole genome shotgun (WGS) entry which is preliminary data.</text>
</comment>
<keyword evidence="1" id="KW-0812">Transmembrane</keyword>
<dbReference type="PANTHER" id="PTHR31303:SF1">
    <property type="entry name" value="CTP-DEPENDENT DIACYLGLYCEROL KINASE 1"/>
    <property type="match status" value="1"/>
</dbReference>
<keyword evidence="1" id="KW-0472">Membrane</keyword>
<organism evidence="2 3">
    <name type="scientific">Sanghuangporus baumii</name>
    <name type="common">Phellinus baumii</name>
    <dbReference type="NCBI Taxonomy" id="108892"/>
    <lineage>
        <taxon>Eukaryota</taxon>
        <taxon>Fungi</taxon>
        <taxon>Dikarya</taxon>
        <taxon>Basidiomycota</taxon>
        <taxon>Agaricomycotina</taxon>
        <taxon>Agaricomycetes</taxon>
        <taxon>Hymenochaetales</taxon>
        <taxon>Hymenochaetaceae</taxon>
        <taxon>Sanghuangporus</taxon>
    </lineage>
</organism>
<proteinExistence type="predicted"/>
<dbReference type="GO" id="GO:0004143">
    <property type="term" value="F:ATP-dependent diacylglycerol kinase activity"/>
    <property type="evidence" value="ECO:0007669"/>
    <property type="project" value="InterPro"/>
</dbReference>
<dbReference type="InterPro" id="IPR037997">
    <property type="entry name" value="Dgk1-like"/>
</dbReference>
<feature type="transmembrane region" description="Helical" evidence="1">
    <location>
        <begin position="62"/>
        <end position="80"/>
    </location>
</feature>
<name>A0A9Q5NAY7_SANBA</name>
<sequence length="230" mass="24959">MCFLVVYLYKTHVSASTVAVVLSGACTLIASVDFVRLRSRQFAAVYEKIVGFLMRESEKDKINGVIWYLLGCIFVLKFYPEDIATVSILTLSWCDTAASVFGRMYGSRTSRLPQSISIPLTTIQLPSPFAKRKSVAGFLAGSITGAFVVFGFWRWLAPFGAQPSSLPEVIRADSQSLASLAGFSCIALVSGLLAGFAEAIDIGSLDDNLTLPIVAGGLIWALFKLVEYIF</sequence>
<reference evidence="2" key="1">
    <citation type="submission" date="2016-06" db="EMBL/GenBank/DDBJ databases">
        <title>Draft Genome sequence of the fungus Inonotus baumii.</title>
        <authorList>
            <person name="Zhu H."/>
            <person name="Lin W."/>
        </authorList>
    </citation>
    <scope>NUCLEOTIDE SEQUENCE</scope>
    <source>
        <strain evidence="2">821</strain>
    </source>
</reference>
<feature type="transmembrane region" description="Helical" evidence="1">
    <location>
        <begin position="209"/>
        <end position="229"/>
    </location>
</feature>
<feature type="transmembrane region" description="Helical" evidence="1">
    <location>
        <begin position="12"/>
        <end position="32"/>
    </location>
</feature>
<evidence type="ECO:0008006" key="4">
    <source>
        <dbReference type="Google" id="ProtNLM"/>
    </source>
</evidence>
<feature type="transmembrane region" description="Helical" evidence="1">
    <location>
        <begin position="135"/>
        <end position="156"/>
    </location>
</feature>
<dbReference type="AlphaFoldDB" id="A0A9Q5NAY7"/>
<keyword evidence="3" id="KW-1185">Reference proteome</keyword>
<evidence type="ECO:0000313" key="3">
    <source>
        <dbReference type="Proteomes" id="UP000757232"/>
    </source>
</evidence>
<dbReference type="EMBL" id="LNZH02000134">
    <property type="protein sequence ID" value="OCB90391.1"/>
    <property type="molecule type" value="Genomic_DNA"/>
</dbReference>
<protein>
    <recommendedName>
        <fullName evidence="4">Phosphatidate cytidylyltransferase</fullName>
    </recommendedName>
</protein>
<dbReference type="GO" id="GO:0006654">
    <property type="term" value="P:phosphatidic acid biosynthetic process"/>
    <property type="evidence" value="ECO:0007669"/>
    <property type="project" value="TreeGrafter"/>
</dbReference>
<evidence type="ECO:0000313" key="2">
    <source>
        <dbReference type="EMBL" id="OCB90391.1"/>
    </source>
</evidence>
<evidence type="ECO:0000256" key="1">
    <source>
        <dbReference type="SAM" id="Phobius"/>
    </source>
</evidence>
<dbReference type="Proteomes" id="UP000757232">
    <property type="component" value="Unassembled WGS sequence"/>
</dbReference>
<dbReference type="GO" id="GO:0005789">
    <property type="term" value="C:endoplasmic reticulum membrane"/>
    <property type="evidence" value="ECO:0007669"/>
    <property type="project" value="TreeGrafter"/>
</dbReference>
<dbReference type="OrthoDB" id="5673at2759"/>
<feature type="transmembrane region" description="Helical" evidence="1">
    <location>
        <begin position="176"/>
        <end position="197"/>
    </location>
</feature>
<keyword evidence="1" id="KW-1133">Transmembrane helix</keyword>
<gene>
    <name evidence="2" type="ORF">A7U60_g2402</name>
</gene>
<accession>A0A9Q5NAY7</accession>
<dbReference type="PANTHER" id="PTHR31303">
    <property type="entry name" value="CTP-DEPENDENT DIACYLGLYCEROL KINASE 1"/>
    <property type="match status" value="1"/>
</dbReference>